<proteinExistence type="predicted"/>
<evidence type="ECO:0000256" key="1">
    <source>
        <dbReference type="ARBA" id="ARBA00022801"/>
    </source>
</evidence>
<dbReference type="Gene3D" id="3.90.1470.20">
    <property type="match status" value="1"/>
</dbReference>
<reference evidence="2 3" key="1">
    <citation type="submission" date="2018-07" db="EMBL/GenBank/DDBJ databases">
        <title>Genome sequencing of Moraxellaceae gen. HYN0046.</title>
        <authorList>
            <person name="Kim M."/>
            <person name="Yi H."/>
        </authorList>
    </citation>
    <scope>NUCLEOTIDE SEQUENCE [LARGE SCALE GENOMIC DNA]</scope>
    <source>
        <strain evidence="2 3">HYN0046</strain>
    </source>
</reference>
<dbReference type="AlphaFoldDB" id="A0A345PBB5"/>
<dbReference type="InterPro" id="IPR006384">
    <property type="entry name" value="HAD_hydro_PyrdxlP_Pase-like"/>
</dbReference>
<dbReference type="GO" id="GO:0016791">
    <property type="term" value="F:phosphatase activity"/>
    <property type="evidence" value="ECO:0007669"/>
    <property type="project" value="InterPro"/>
</dbReference>
<gene>
    <name evidence="2" type="ORF">HYN46_05910</name>
</gene>
<dbReference type="InterPro" id="IPR036412">
    <property type="entry name" value="HAD-like_sf"/>
</dbReference>
<dbReference type="PANTHER" id="PTHR28181:SF2">
    <property type="entry name" value="PHOSPHORIC MONOESTER HYDROLASE"/>
    <property type="match status" value="1"/>
</dbReference>
<sequence>MQDKTVSPWIILCDFDGTISLEDTTDVLLENFGMMGWQALEQDWLDGQIGSRECMGAQIALLDVSHETLYRQLAEIEIDPNFKDFVALANRYGIATQIVSDGLDSAIEFILKRNGLEHLPVFANRLIEEQDNRWSLAFPYADDQCLKASGNCKCARAANVKITPQLTSQRILYIGDGSSDFCVSNRVDLVLAKDKLIDYCREERITHYHIQNFNDAIALLPEILSAESAEASKSTPPSTASSSG</sequence>
<evidence type="ECO:0000313" key="2">
    <source>
        <dbReference type="EMBL" id="AXI04574.1"/>
    </source>
</evidence>
<protein>
    <submittedName>
        <fullName evidence="2">Phosphatase</fullName>
    </submittedName>
</protein>
<dbReference type="EMBL" id="CP031222">
    <property type="protein sequence ID" value="AXI04574.1"/>
    <property type="molecule type" value="Genomic_DNA"/>
</dbReference>
<keyword evidence="3" id="KW-1185">Reference proteome</keyword>
<dbReference type="OrthoDB" id="9804940at2"/>
<dbReference type="SUPFAM" id="SSF56784">
    <property type="entry name" value="HAD-like"/>
    <property type="match status" value="1"/>
</dbReference>
<dbReference type="KEGG" id="mbah:HYN46_05910"/>
<dbReference type="Gene3D" id="3.40.50.1000">
    <property type="entry name" value="HAD superfamily/HAD-like"/>
    <property type="match status" value="1"/>
</dbReference>
<dbReference type="NCBIfam" id="TIGR01488">
    <property type="entry name" value="HAD-SF-IB"/>
    <property type="match status" value="1"/>
</dbReference>
<dbReference type="Pfam" id="PF12710">
    <property type="entry name" value="HAD"/>
    <property type="match status" value="1"/>
</dbReference>
<accession>A0A345PBB5</accession>
<keyword evidence="1" id="KW-0378">Hydrolase</keyword>
<dbReference type="NCBIfam" id="TIGR01489">
    <property type="entry name" value="DKMTPPase-SF"/>
    <property type="match status" value="1"/>
</dbReference>
<name>A0A345PBB5_9GAMM</name>
<dbReference type="Proteomes" id="UP000253940">
    <property type="component" value="Chromosome"/>
</dbReference>
<dbReference type="InterPro" id="IPR023214">
    <property type="entry name" value="HAD_sf"/>
</dbReference>
<dbReference type="PANTHER" id="PTHR28181">
    <property type="entry name" value="UPF0655 PROTEIN YCR015C"/>
    <property type="match status" value="1"/>
</dbReference>
<organism evidence="2 3">
    <name type="scientific">Aquirhabdus parva</name>
    <dbReference type="NCBI Taxonomy" id="2283318"/>
    <lineage>
        <taxon>Bacteria</taxon>
        <taxon>Pseudomonadati</taxon>
        <taxon>Pseudomonadota</taxon>
        <taxon>Gammaproteobacteria</taxon>
        <taxon>Moraxellales</taxon>
        <taxon>Moraxellaceae</taxon>
        <taxon>Aquirhabdus</taxon>
    </lineage>
</organism>
<dbReference type="InterPro" id="IPR050849">
    <property type="entry name" value="HAD-like_hydrolase_phosphatase"/>
</dbReference>
<evidence type="ECO:0000313" key="3">
    <source>
        <dbReference type="Proteomes" id="UP000253940"/>
    </source>
</evidence>